<organism evidence="10 11">
    <name type="scientific">Gibberella intermedia</name>
    <name type="common">Bulb rot disease fungus</name>
    <name type="synonym">Fusarium proliferatum</name>
    <dbReference type="NCBI Taxonomy" id="948311"/>
    <lineage>
        <taxon>Eukaryota</taxon>
        <taxon>Fungi</taxon>
        <taxon>Dikarya</taxon>
        <taxon>Ascomycota</taxon>
        <taxon>Pezizomycotina</taxon>
        <taxon>Sordariomycetes</taxon>
        <taxon>Hypocreomycetidae</taxon>
        <taxon>Hypocreales</taxon>
        <taxon>Nectriaceae</taxon>
        <taxon>Fusarium</taxon>
        <taxon>Fusarium fujikuroi species complex</taxon>
    </lineage>
</organism>
<gene>
    <name evidence="10" type="ORF">FPRO05_14303</name>
</gene>
<dbReference type="PANTHER" id="PTHR43353">
    <property type="entry name" value="SUCCINATE-SEMIALDEHYDE DEHYDROGENASE, MITOCHONDRIAL"/>
    <property type="match status" value="1"/>
</dbReference>
<evidence type="ECO:0000256" key="2">
    <source>
        <dbReference type="ARBA" id="ARBA00009986"/>
    </source>
</evidence>
<dbReference type="Pfam" id="PF00171">
    <property type="entry name" value="Aldedh"/>
    <property type="match status" value="1"/>
</dbReference>
<dbReference type="InterPro" id="IPR016161">
    <property type="entry name" value="Ald_DH/histidinol_DH"/>
</dbReference>
<dbReference type="PANTHER" id="PTHR43353:SF11">
    <property type="entry name" value="SUCCINATE SEMIALDEHYDE DEHYDROGENASE (EUROFUNG)"/>
    <property type="match status" value="1"/>
</dbReference>
<dbReference type="GO" id="GO:0004777">
    <property type="term" value="F:succinate-semialdehyde dehydrogenase (NAD+) activity"/>
    <property type="evidence" value="ECO:0007669"/>
    <property type="project" value="UniProtKB-UniRule"/>
</dbReference>
<dbReference type="InterPro" id="IPR016160">
    <property type="entry name" value="Ald_DH_CS_CYS"/>
</dbReference>
<evidence type="ECO:0000313" key="10">
    <source>
        <dbReference type="EMBL" id="RBA11008.1"/>
    </source>
</evidence>
<reference evidence="10 11" key="1">
    <citation type="submission" date="2017-12" db="EMBL/GenBank/DDBJ databases">
        <title>Genome sequence of the mycotoxigenic crop pathogen Fusarium proliferatum, strain ITEM 2341 from Date Palm.</title>
        <authorList>
            <person name="Almiman B.F."/>
            <person name="Shittu T.A."/>
            <person name="Muthumeenakshi S."/>
            <person name="Baroncelli R."/>
            <person name="Sreenivasaprasada S."/>
        </authorList>
    </citation>
    <scope>NUCLEOTIDE SEQUENCE [LARGE SCALE GENOMIC DNA]</scope>
    <source>
        <strain evidence="10 11">ITEM 2341</strain>
    </source>
</reference>
<dbReference type="PROSITE" id="PS00687">
    <property type="entry name" value="ALDEHYDE_DEHYDR_GLU"/>
    <property type="match status" value="1"/>
</dbReference>
<feature type="domain" description="Aldehyde dehydrogenase" evidence="9">
    <location>
        <begin position="24"/>
        <end position="486"/>
    </location>
</feature>
<dbReference type="AlphaFoldDB" id="A0A365MRF8"/>
<dbReference type="FunFam" id="3.40.309.10:FF:000004">
    <property type="entry name" value="Succinate-semialdehyde dehydrogenase I"/>
    <property type="match status" value="1"/>
</dbReference>
<evidence type="ECO:0000256" key="1">
    <source>
        <dbReference type="ARBA" id="ARBA00005176"/>
    </source>
</evidence>
<dbReference type="Gene3D" id="3.40.605.10">
    <property type="entry name" value="Aldehyde Dehydrogenase, Chain A, domain 1"/>
    <property type="match status" value="1"/>
</dbReference>
<dbReference type="InterPro" id="IPR010102">
    <property type="entry name" value="Succ_semiAld_DH"/>
</dbReference>
<evidence type="ECO:0000313" key="11">
    <source>
        <dbReference type="Proteomes" id="UP000251714"/>
    </source>
</evidence>
<name>A0A365MRF8_GIBIN</name>
<dbReference type="NCBIfam" id="TIGR01780">
    <property type="entry name" value="SSADH"/>
    <property type="match status" value="1"/>
</dbReference>
<evidence type="ECO:0000256" key="7">
    <source>
        <dbReference type="RuleBase" id="RU003345"/>
    </source>
</evidence>
<dbReference type="GO" id="GO:0036243">
    <property type="term" value="F:succinate-semialdehyde dehydrogenase (NADP+) activity"/>
    <property type="evidence" value="ECO:0007669"/>
    <property type="project" value="RHEA"/>
</dbReference>
<evidence type="ECO:0000256" key="5">
    <source>
        <dbReference type="ARBA" id="ARBA00052698"/>
    </source>
</evidence>
<feature type="active site" evidence="6">
    <location>
        <position position="262"/>
    </location>
</feature>
<dbReference type="FunFam" id="3.40.605.10:FF:000005">
    <property type="entry name" value="Succinate-semialdehyde dehydrogenase I"/>
    <property type="match status" value="1"/>
</dbReference>
<dbReference type="SUPFAM" id="SSF53720">
    <property type="entry name" value="ALDH-like"/>
    <property type="match status" value="1"/>
</dbReference>
<comment type="catalytic activity">
    <reaction evidence="4 8">
        <text>succinate semialdehyde + NADP(+) + H2O = succinate + NADPH + 2 H(+)</text>
        <dbReference type="Rhea" id="RHEA:13213"/>
        <dbReference type="ChEBI" id="CHEBI:15377"/>
        <dbReference type="ChEBI" id="CHEBI:15378"/>
        <dbReference type="ChEBI" id="CHEBI:30031"/>
        <dbReference type="ChEBI" id="CHEBI:57706"/>
        <dbReference type="ChEBI" id="CHEBI:57783"/>
        <dbReference type="ChEBI" id="CHEBI:58349"/>
        <dbReference type="EC" id="1.2.1.16"/>
    </reaction>
</comment>
<accession>A0A365MRF8</accession>
<dbReference type="InterPro" id="IPR050740">
    <property type="entry name" value="Aldehyde_DH_Superfamily"/>
</dbReference>
<comment type="similarity">
    <text evidence="2 7">Belongs to the aldehyde dehydrogenase family.</text>
</comment>
<dbReference type="InterPro" id="IPR016163">
    <property type="entry name" value="Ald_DH_C"/>
</dbReference>
<dbReference type="UniPathway" id="UPA00733"/>
<dbReference type="EC" id="1.2.1.16" evidence="8"/>
<sequence length="499" mass="53561">MPPNAPKLSDPSLFVGANYIDGQWVESSSGKRFEVHDPATGALIGTCPESVPQDVEDAVKVASRALPAWRSRSGRDRSRILRRWYELVLENREDLAALITWENGKAYVDAAGEVMFAACFLEWFAEEAPRVYGDVIPHSQPNFRTAVLKEPVGVVGLITPWNFPAAMITRKLGPALAAGCTAVVKTAGETPFTANAILILGERAGVPKGVVNTISALENTPAIGKAICANNTIRKISFTGSTRVGKLLMNQSSNTLKKLSLELGGNAPFIVFDDADLDLAVAGAVASKFKSSGQTCVCSNRLFVQEGIYDEFVRRLKGVVSGFRVGSGFDKKTTHGPLVTNAAADRVSQLVEEAVQSGARIEAGGKRRLDIGHNFFEPTILTNVNTDMRIVKEEIFGPLAPVFSFKSEEEVVDAANNCEVGLAAYIYTQDVNRVIRVTETLQFGMVGVNTGVISDAGAPFGGVKHSGLGREGSKYGIEDYLQLKTIVTGNVNVAHRASL</sequence>
<evidence type="ECO:0000256" key="8">
    <source>
        <dbReference type="RuleBase" id="RU365091"/>
    </source>
</evidence>
<dbReference type="GO" id="GO:0009450">
    <property type="term" value="P:gamma-aminobutyric acid catabolic process"/>
    <property type="evidence" value="ECO:0007669"/>
    <property type="project" value="UniProtKB-UniPathway"/>
</dbReference>
<keyword evidence="3 7" id="KW-0560">Oxidoreductase</keyword>
<protein>
    <recommendedName>
        <fullName evidence="8">Succinate-semialdehyde dehydrogenase</fullName>
        <ecNumber evidence="8">1.2.1.16</ecNumber>
    </recommendedName>
</protein>
<evidence type="ECO:0000256" key="4">
    <source>
        <dbReference type="ARBA" id="ARBA00050387"/>
    </source>
</evidence>
<dbReference type="PROSITE" id="PS00070">
    <property type="entry name" value="ALDEHYDE_DEHYDR_CYS"/>
    <property type="match status" value="1"/>
</dbReference>
<dbReference type="Proteomes" id="UP000251714">
    <property type="component" value="Unassembled WGS sequence"/>
</dbReference>
<dbReference type="InterPro" id="IPR029510">
    <property type="entry name" value="Ald_DH_CS_GLU"/>
</dbReference>
<dbReference type="Gene3D" id="3.40.309.10">
    <property type="entry name" value="Aldehyde Dehydrogenase, Chain A, domain 2"/>
    <property type="match status" value="1"/>
</dbReference>
<comment type="caution">
    <text evidence="10">The sequence shown here is derived from an EMBL/GenBank/DDBJ whole genome shotgun (WGS) entry which is preliminary data.</text>
</comment>
<comment type="catalytic activity">
    <reaction evidence="5 8">
        <text>succinate semialdehyde + NAD(+) + H2O = succinate + NADH + 2 H(+)</text>
        <dbReference type="Rhea" id="RHEA:13217"/>
        <dbReference type="ChEBI" id="CHEBI:15377"/>
        <dbReference type="ChEBI" id="CHEBI:15378"/>
        <dbReference type="ChEBI" id="CHEBI:30031"/>
        <dbReference type="ChEBI" id="CHEBI:57540"/>
        <dbReference type="ChEBI" id="CHEBI:57706"/>
        <dbReference type="ChEBI" id="CHEBI:57945"/>
        <dbReference type="EC" id="1.2.1.16"/>
    </reaction>
</comment>
<dbReference type="InterPro" id="IPR016162">
    <property type="entry name" value="Ald_DH_N"/>
</dbReference>
<dbReference type="CDD" id="cd07103">
    <property type="entry name" value="ALDH_F5_SSADH_GabD"/>
    <property type="match status" value="1"/>
</dbReference>
<dbReference type="GO" id="GO:0005737">
    <property type="term" value="C:cytoplasm"/>
    <property type="evidence" value="ECO:0007669"/>
    <property type="project" value="TreeGrafter"/>
</dbReference>
<comment type="pathway">
    <text evidence="1 8">Amino-acid degradation; 4-aminobutanoate degradation.</text>
</comment>
<evidence type="ECO:0000256" key="3">
    <source>
        <dbReference type="ARBA" id="ARBA00023002"/>
    </source>
</evidence>
<evidence type="ECO:0000256" key="6">
    <source>
        <dbReference type="PROSITE-ProRule" id="PRU10007"/>
    </source>
</evidence>
<evidence type="ECO:0000259" key="9">
    <source>
        <dbReference type="Pfam" id="PF00171"/>
    </source>
</evidence>
<dbReference type="EMBL" id="PKMI01000055">
    <property type="protein sequence ID" value="RBA11008.1"/>
    <property type="molecule type" value="Genomic_DNA"/>
</dbReference>
<proteinExistence type="inferred from homology"/>
<dbReference type="InterPro" id="IPR015590">
    <property type="entry name" value="Aldehyde_DH_dom"/>
</dbReference>